<dbReference type="Pfam" id="PF01363">
    <property type="entry name" value="FYVE"/>
    <property type="match status" value="1"/>
</dbReference>
<dbReference type="Gene3D" id="1.25.40.20">
    <property type="entry name" value="Ankyrin repeat-containing domain"/>
    <property type="match status" value="3"/>
</dbReference>
<sequence length="1770" mass="196367">MDRISSKDHRKNLSDYLLDHDLESFNQYLTDNRVNLNFVDDLGWTILHECGDIGTEPFFRVLKKRGSDMNEQTLSSGETVSHRILRRVIDLKENGYQISNDEEVNSLLRTVHELGCDLNIPNFCGETITHLCCQFGLISQLDTILSLNSTPPAELVSQNATDSESHDQGTISDLPLCLSTVNTGTGWTVLHYCLCSDTPLETLQHLFTKYPAIATILNTPDSHGQTLVHWVAKGRETMWDWYAKEKGIERTSISSGHRNAMKLIESVFSPNLLEDIYPQLPIKAALKSDAQLPTAEELDEAILSFFNDHGANVNLCDNINFSPLHYAVISDHFDVASFLIKNHANPEGHPITPLPLPLYQPPPLSPMAWAVIHNRPEFIYLLANAGATFNLNSVSSTFQTSPFRFLSPEKIFETMHGMTDPQTVAETQYQSRRHSIVSQMSETGKTSENGSDLDHDRPSPTLSPQLTKPPTTEELTLISPRIFSEQDWEIPNPVWWLVRCIPIEIIAQIDSEVSVKFWELVEEEKKQIHSNEIDIWNMSPEEVESVKQKAVETVYQLYPTPYCENLSVFHLAVALGLDSVVETLCDAYQNMVENDDEETAPQRAKNEENDVGNESEDKSDEKGEGMEDIDPFDVSSFDSSISKSPPSLSLILNALHPLPLHFAAFLGYPRCVSSLVMHGASPLIPHSLSIASIGSCHSIRTFFTSSAFLHPTSLLASSQANLPSSSRPVVIPSTLGASSLQLANGWFPVGLAAGAGRDTTVLALCDPDLMRMSPAGFVDDFSLFREETSKLNVCLSQMPRRMEEVERQTKDDSARQSAALVPYTFSLDPLSSPQKQDQVEESQSRRNSQTQQEWESCRSKNDENSIFRSTSTLSVLLSALLTHFRYRLKELCPSSLNSPDIVSPLTTHSPYSSLRRNQRHPHSSPLSRPHSTASSPKPSFRMLGGPNPNQAKKMIWGNHTRGASDIPLLIHRGGSRTGLKVDVSSTLREHDNEKDDSQASLSGHSLKRRKRHSEEEEKRKDRERETTSATHSRSPSLTQNSVAQLLTEQRRAVYERQLLDWEDPTLRGNVTNLGIVWKEGAHFSKEEIPETKQQKVIDEQESISSPISPSLNPSPVTPIPSQSPATPIPTQSPQPSPPSTFSRLLPFLYMCLQLSLTNSQQRVSVFHLSAARNNAHLIASLAQMFHEEGERMLTALPGGEQWKHEIEEEEAEIAREEGQDHNDQLVTDASSDQPETTVTPTSSHYSHTSQSSSYQPLSRLTSPVLPKQAFTFSEGVMAFFAAFTKSLFGVLADGTDSNLRSPLVVSLALRHSSYIEEIAQFSPELSIIDVNGDSLVHFCTKPASQQPHLPHLKKTPSFTPDEGTDNAPETFLARHFAQGSVDVPTQFLSTLIARGVNVCQPDASGTTPLHDAVQLMNPHMTALLLSAGASPDEPDQRTGNTPLHIAAMNKMVGTINHILTLSLSCRVDVLNYNRQTPLHLAVIARSSEIVKLLLENQADPNVPDKKGWTPLHYACSGSAFSSMALKEQQMKIIESLIRNGAHPLVPTLDGSLAFDLLQTPTDKQYLAEVSVECLPRSLLIDGEIGKEQNQSLLETIALVNKNTITHSASPFSLSSRFIHSTPTLHPASPVLHTKQPTKPPPPLIPATSKNCPSCSASLGILSNKLRQCYVCQKLLCSKCQSDPIPLFLFGEPTPQYLCQTCFKAYFPLSDADYIDSLYPQQIPFKELLHSNTHFPPALERVKKGKKAVLQYASLYTVVENGAKMYQLNKG</sequence>
<reference evidence="10 11" key="1">
    <citation type="journal article" date="2022" name="bioRxiv">
        <title>Genomics of Preaxostyla Flagellates Illuminates Evolutionary Transitions and the Path Towards Mitochondrial Loss.</title>
        <authorList>
            <person name="Novak L.V.F."/>
            <person name="Treitli S.C."/>
            <person name="Pyrih J."/>
            <person name="Halakuc P."/>
            <person name="Pipaliya S.V."/>
            <person name="Vacek V."/>
            <person name="Brzon O."/>
            <person name="Soukal P."/>
            <person name="Eme L."/>
            <person name="Dacks J.B."/>
            <person name="Karnkowska A."/>
            <person name="Elias M."/>
            <person name="Hampl V."/>
        </authorList>
    </citation>
    <scope>NUCLEOTIDE SEQUENCE [LARGE SCALE GENOMIC DNA]</scope>
    <source>
        <strain evidence="10">NAU3</strain>
        <tissue evidence="10">Gut</tissue>
    </source>
</reference>
<feature type="repeat" description="ANK" evidence="6">
    <location>
        <begin position="1473"/>
        <end position="1505"/>
    </location>
</feature>
<dbReference type="Pfam" id="PF12796">
    <property type="entry name" value="Ank_2"/>
    <property type="match status" value="1"/>
</dbReference>
<evidence type="ECO:0000256" key="4">
    <source>
        <dbReference type="ARBA" id="ARBA00022833"/>
    </source>
</evidence>
<feature type="repeat" description="ANK" evidence="6">
    <location>
        <begin position="1404"/>
        <end position="1436"/>
    </location>
</feature>
<keyword evidence="1" id="KW-0479">Metal-binding</keyword>
<feature type="compositionally biased region" description="Basic and acidic residues" evidence="8">
    <location>
        <begin position="1012"/>
        <end position="1026"/>
    </location>
</feature>
<feature type="region of interest" description="Disordered" evidence="8">
    <location>
        <begin position="826"/>
        <end position="860"/>
    </location>
</feature>
<gene>
    <name evidence="10" type="ORF">BLNAU_19602</name>
</gene>
<evidence type="ECO:0000256" key="3">
    <source>
        <dbReference type="ARBA" id="ARBA00022771"/>
    </source>
</evidence>
<feature type="region of interest" description="Disordered" evidence="8">
    <location>
        <begin position="907"/>
        <end position="954"/>
    </location>
</feature>
<keyword evidence="4" id="KW-0862">Zinc</keyword>
<protein>
    <recommendedName>
        <fullName evidence="9">FYVE-type domain-containing protein</fullName>
    </recommendedName>
</protein>
<evidence type="ECO:0000313" key="10">
    <source>
        <dbReference type="EMBL" id="KAK2945473.1"/>
    </source>
</evidence>
<dbReference type="SUPFAM" id="SSF48403">
    <property type="entry name" value="Ankyrin repeat"/>
    <property type="match status" value="1"/>
</dbReference>
<feature type="region of interest" description="Disordered" evidence="8">
    <location>
        <begin position="1225"/>
        <end position="1258"/>
    </location>
</feature>
<feature type="domain" description="FYVE-type" evidence="9">
    <location>
        <begin position="1645"/>
        <end position="1706"/>
    </location>
</feature>
<feature type="region of interest" description="Disordered" evidence="8">
    <location>
        <begin position="1086"/>
        <end position="1139"/>
    </location>
</feature>
<dbReference type="InterPro" id="IPR000306">
    <property type="entry name" value="Znf_FYVE"/>
</dbReference>
<evidence type="ECO:0000259" key="9">
    <source>
        <dbReference type="PROSITE" id="PS50178"/>
    </source>
</evidence>
<dbReference type="SUPFAM" id="SSF57903">
    <property type="entry name" value="FYVE/PHD zinc finger"/>
    <property type="match status" value="1"/>
</dbReference>
<evidence type="ECO:0000256" key="7">
    <source>
        <dbReference type="PROSITE-ProRule" id="PRU00091"/>
    </source>
</evidence>
<dbReference type="PANTHER" id="PTHR24198:SF165">
    <property type="entry name" value="ANKYRIN REPEAT-CONTAINING PROTEIN-RELATED"/>
    <property type="match status" value="1"/>
</dbReference>
<feature type="compositionally biased region" description="Basic and acidic residues" evidence="8">
    <location>
        <begin position="1086"/>
        <end position="1098"/>
    </location>
</feature>
<feature type="compositionally biased region" description="Polar residues" evidence="8">
    <location>
        <begin position="423"/>
        <end position="450"/>
    </location>
</feature>
<dbReference type="EMBL" id="JARBJD010000259">
    <property type="protein sequence ID" value="KAK2945473.1"/>
    <property type="molecule type" value="Genomic_DNA"/>
</dbReference>
<feature type="region of interest" description="Disordered" evidence="8">
    <location>
        <begin position="593"/>
        <end position="629"/>
    </location>
</feature>
<name>A0ABQ9X119_9EUKA</name>
<organism evidence="10 11">
    <name type="scientific">Blattamonas nauphoetae</name>
    <dbReference type="NCBI Taxonomy" id="2049346"/>
    <lineage>
        <taxon>Eukaryota</taxon>
        <taxon>Metamonada</taxon>
        <taxon>Preaxostyla</taxon>
        <taxon>Oxymonadida</taxon>
        <taxon>Blattamonas</taxon>
    </lineage>
</organism>
<dbReference type="PROSITE" id="PS50088">
    <property type="entry name" value="ANK_REPEAT"/>
    <property type="match status" value="2"/>
</dbReference>
<evidence type="ECO:0000256" key="5">
    <source>
        <dbReference type="ARBA" id="ARBA00023043"/>
    </source>
</evidence>
<keyword evidence="5 6" id="KW-0040">ANK repeat</keyword>
<comment type="caution">
    <text evidence="10">The sequence shown here is derived from an EMBL/GenBank/DDBJ whole genome shotgun (WGS) entry which is preliminary data.</text>
</comment>
<feature type="compositionally biased region" description="Low complexity" evidence="8">
    <location>
        <begin position="1102"/>
        <end position="1125"/>
    </location>
</feature>
<evidence type="ECO:0000256" key="1">
    <source>
        <dbReference type="ARBA" id="ARBA00022723"/>
    </source>
</evidence>
<dbReference type="InterPro" id="IPR013083">
    <property type="entry name" value="Znf_RING/FYVE/PHD"/>
</dbReference>
<feature type="compositionally biased region" description="Low complexity" evidence="8">
    <location>
        <begin position="1241"/>
        <end position="1255"/>
    </location>
</feature>
<feature type="compositionally biased region" description="Polar residues" evidence="8">
    <location>
        <begin position="1027"/>
        <end position="1042"/>
    </location>
</feature>
<dbReference type="PROSITE" id="PS50178">
    <property type="entry name" value="ZF_FYVE"/>
    <property type="match status" value="1"/>
</dbReference>
<evidence type="ECO:0000256" key="2">
    <source>
        <dbReference type="ARBA" id="ARBA00022737"/>
    </source>
</evidence>
<proteinExistence type="predicted"/>
<evidence type="ECO:0000313" key="11">
    <source>
        <dbReference type="Proteomes" id="UP001281761"/>
    </source>
</evidence>
<feature type="region of interest" description="Disordered" evidence="8">
    <location>
        <begin position="423"/>
        <end position="473"/>
    </location>
</feature>
<feature type="compositionally biased region" description="Pro residues" evidence="8">
    <location>
        <begin position="1126"/>
        <end position="1138"/>
    </location>
</feature>
<keyword evidence="11" id="KW-1185">Reference proteome</keyword>
<keyword evidence="3 7" id="KW-0863">Zinc-finger</keyword>
<dbReference type="PANTHER" id="PTHR24198">
    <property type="entry name" value="ANKYRIN REPEAT AND PROTEIN KINASE DOMAIN-CONTAINING PROTEIN"/>
    <property type="match status" value="1"/>
</dbReference>
<feature type="compositionally biased region" description="Basic and acidic residues" evidence="8">
    <location>
        <begin position="615"/>
        <end position="625"/>
    </location>
</feature>
<dbReference type="Pfam" id="PF00023">
    <property type="entry name" value="Ank"/>
    <property type="match status" value="2"/>
</dbReference>
<dbReference type="CDD" id="cd00065">
    <property type="entry name" value="FYVE_like_SF"/>
    <property type="match status" value="1"/>
</dbReference>
<feature type="compositionally biased region" description="Polar residues" evidence="8">
    <location>
        <begin position="1225"/>
        <end position="1240"/>
    </location>
</feature>
<dbReference type="InterPro" id="IPR011011">
    <property type="entry name" value="Znf_FYVE_PHD"/>
</dbReference>
<evidence type="ECO:0000256" key="8">
    <source>
        <dbReference type="SAM" id="MobiDB-lite"/>
    </source>
</evidence>
<keyword evidence="2" id="KW-0677">Repeat</keyword>
<feature type="compositionally biased region" description="Basic and acidic residues" evidence="8">
    <location>
        <begin position="987"/>
        <end position="997"/>
    </location>
</feature>
<dbReference type="InterPro" id="IPR036770">
    <property type="entry name" value="Ankyrin_rpt-contain_sf"/>
</dbReference>
<feature type="compositionally biased region" description="Polar residues" evidence="8">
    <location>
        <begin position="845"/>
        <end position="854"/>
    </location>
</feature>
<dbReference type="SMART" id="SM00064">
    <property type="entry name" value="FYVE"/>
    <property type="match status" value="1"/>
</dbReference>
<dbReference type="PROSITE" id="PS50297">
    <property type="entry name" value="ANK_REP_REGION"/>
    <property type="match status" value="2"/>
</dbReference>
<dbReference type="InterPro" id="IPR002110">
    <property type="entry name" value="Ankyrin_rpt"/>
</dbReference>
<dbReference type="InterPro" id="IPR017455">
    <property type="entry name" value="Znf_FYVE-rel"/>
</dbReference>
<dbReference type="Proteomes" id="UP001281761">
    <property type="component" value="Unassembled WGS sequence"/>
</dbReference>
<dbReference type="Gene3D" id="3.30.40.10">
    <property type="entry name" value="Zinc/RING finger domain, C3HC4 (zinc finger)"/>
    <property type="match status" value="1"/>
</dbReference>
<evidence type="ECO:0000256" key="6">
    <source>
        <dbReference type="PROSITE-ProRule" id="PRU00023"/>
    </source>
</evidence>
<dbReference type="SMART" id="SM00248">
    <property type="entry name" value="ANK"/>
    <property type="match status" value="11"/>
</dbReference>
<feature type="region of interest" description="Disordered" evidence="8">
    <location>
        <begin position="987"/>
        <end position="1042"/>
    </location>
</feature>
<accession>A0ABQ9X119</accession>